<dbReference type="PIRSF" id="PIRSF018982">
    <property type="entry name" value="EutC"/>
    <property type="match status" value="1"/>
</dbReference>
<comment type="catalytic activity">
    <reaction evidence="5">
        <text>ethanolamine = acetaldehyde + NH4(+)</text>
        <dbReference type="Rhea" id="RHEA:15313"/>
        <dbReference type="ChEBI" id="CHEBI:15343"/>
        <dbReference type="ChEBI" id="CHEBI:28938"/>
        <dbReference type="ChEBI" id="CHEBI:57603"/>
        <dbReference type="EC" id="4.3.1.7"/>
    </reaction>
</comment>
<name>A0A7S7NYB6_PALFE</name>
<evidence type="ECO:0000313" key="6">
    <source>
        <dbReference type="EMBL" id="QOY91454.1"/>
    </source>
</evidence>
<dbReference type="GO" id="GO:0006520">
    <property type="term" value="P:amino acid metabolic process"/>
    <property type="evidence" value="ECO:0007669"/>
    <property type="project" value="InterPro"/>
</dbReference>
<dbReference type="KEGG" id="pfer:IRI77_16340"/>
<dbReference type="Gene3D" id="3.40.50.11240">
    <property type="entry name" value="Ethanolamine ammonia-lyase light chain (EutC)"/>
    <property type="match status" value="1"/>
</dbReference>
<comment type="similarity">
    <text evidence="5">Belongs to the EutC family.</text>
</comment>
<feature type="binding site" evidence="5">
    <location>
        <position position="185"/>
    </location>
    <ligand>
        <name>adenosylcob(III)alamin</name>
        <dbReference type="ChEBI" id="CHEBI:18408"/>
    </ligand>
</feature>
<dbReference type="PANTHER" id="PTHR39330">
    <property type="entry name" value="ETHANOLAMINE AMMONIA-LYASE LIGHT CHAIN"/>
    <property type="match status" value="1"/>
</dbReference>
<dbReference type="UniPathway" id="UPA00560"/>
<keyword evidence="2 5" id="KW-0456">Lyase</keyword>
<reference evidence="6 7" key="1">
    <citation type="submission" date="2020-10" db="EMBL/GenBank/DDBJ databases">
        <title>Complete genome sequence of Paludibaculum fermentans P105T, a facultatively anaerobic acidobacterium capable of dissimilatory Fe(III) reduction.</title>
        <authorList>
            <person name="Dedysh S.N."/>
            <person name="Beletsky A.V."/>
            <person name="Kulichevskaya I.S."/>
            <person name="Mardanov A.V."/>
            <person name="Ravin N.V."/>
        </authorList>
    </citation>
    <scope>NUCLEOTIDE SEQUENCE [LARGE SCALE GENOMIC DNA]</scope>
    <source>
        <strain evidence="6 7">P105</strain>
    </source>
</reference>
<feature type="binding site" evidence="5">
    <location>
        <position position="156"/>
    </location>
    <ligand>
        <name>adenosylcob(III)alamin</name>
        <dbReference type="ChEBI" id="CHEBI:18408"/>
    </ligand>
</feature>
<dbReference type="GO" id="GO:0008851">
    <property type="term" value="F:ethanolamine ammonia-lyase activity"/>
    <property type="evidence" value="ECO:0007669"/>
    <property type="project" value="UniProtKB-UniRule"/>
</dbReference>
<comment type="subunit">
    <text evidence="5">The basic unit is a heterodimer which dimerizes to form tetramers. The heterotetramers trimerize; 6 large subunits form a core ring with 6 small subunits projecting outwards.</text>
</comment>
<dbReference type="AlphaFoldDB" id="A0A7S7NYB6"/>
<organism evidence="6 7">
    <name type="scientific">Paludibaculum fermentans</name>
    <dbReference type="NCBI Taxonomy" id="1473598"/>
    <lineage>
        <taxon>Bacteria</taxon>
        <taxon>Pseudomonadati</taxon>
        <taxon>Acidobacteriota</taxon>
        <taxon>Terriglobia</taxon>
        <taxon>Bryobacterales</taxon>
        <taxon>Bryobacteraceae</taxon>
        <taxon>Paludibaculum</taxon>
    </lineage>
</organism>
<dbReference type="GO" id="GO:0046336">
    <property type="term" value="P:ethanolamine catabolic process"/>
    <property type="evidence" value="ECO:0007669"/>
    <property type="project" value="UniProtKB-UniRule"/>
</dbReference>
<protein>
    <recommendedName>
        <fullName evidence="5">Ethanolamine ammonia-lyase small subunit</fullName>
        <shortName evidence="5">EAL small subunit</shortName>
        <ecNumber evidence="5">4.3.1.7</ecNumber>
    </recommendedName>
</protein>
<accession>A0A7S7NYB6</accession>
<proteinExistence type="inferred from homology"/>
<dbReference type="Pfam" id="PF05985">
    <property type="entry name" value="EutC"/>
    <property type="match status" value="1"/>
</dbReference>
<dbReference type="HAMAP" id="MF_00601">
    <property type="entry name" value="EutC"/>
    <property type="match status" value="1"/>
</dbReference>
<dbReference type="InterPro" id="IPR042251">
    <property type="entry name" value="EutC_C"/>
</dbReference>
<gene>
    <name evidence="5 6" type="primary">eutC</name>
    <name evidence="6" type="ORF">IRI77_16340</name>
</gene>
<feature type="binding site" evidence="5">
    <location>
        <position position="135"/>
    </location>
    <ligand>
        <name>adenosylcob(III)alamin</name>
        <dbReference type="ChEBI" id="CHEBI:18408"/>
    </ligand>
</feature>
<dbReference type="Gene3D" id="1.10.30.40">
    <property type="entry name" value="Ethanolamine ammonia-lyase light chain (EutC), N-terminal domain"/>
    <property type="match status" value="1"/>
</dbReference>
<keyword evidence="3 5" id="KW-0170">Cobalt</keyword>
<sequence>MAIDLRAFTNARVALGRAGHSLPTAELLRFQLDHARARDAVHQALDPCHLPPHVLLRSAALDRATYLRRPDLGRRLSSDSAGLLAPGEYDAALIVADGLSAVAVERHARPLLAALLPKLEGWRLPPLHVVLQGRVAIGDEIGQRLGAALVVLLIGERPGLTSPDSLGIYLTWAPRAGRTDAERNCISNVRPEGLDYALAAHKLHFLMQEARARRLSGVALKEDALLL</sequence>
<dbReference type="RefSeq" id="WP_194453108.1">
    <property type="nucleotide sequence ID" value="NZ_CP063849.1"/>
</dbReference>
<dbReference type="NCBIfam" id="NF003971">
    <property type="entry name" value="PRK05465.1"/>
    <property type="match status" value="1"/>
</dbReference>
<comment type="pathway">
    <text evidence="5">Amine and polyamine degradation; ethanolamine degradation.</text>
</comment>
<keyword evidence="4 5" id="KW-1283">Bacterial microcompartment</keyword>
<dbReference type="GO" id="GO:0031471">
    <property type="term" value="C:ethanolamine degradation polyhedral organelle"/>
    <property type="evidence" value="ECO:0007669"/>
    <property type="project" value="UniProtKB-UniRule"/>
</dbReference>
<evidence type="ECO:0000256" key="4">
    <source>
        <dbReference type="ARBA" id="ARBA00024446"/>
    </source>
</evidence>
<evidence type="ECO:0000256" key="3">
    <source>
        <dbReference type="ARBA" id="ARBA00023285"/>
    </source>
</evidence>
<evidence type="ECO:0000313" key="7">
    <source>
        <dbReference type="Proteomes" id="UP000593892"/>
    </source>
</evidence>
<comment type="cofactor">
    <cofactor evidence="5">
        <name>adenosylcob(III)alamin</name>
        <dbReference type="ChEBI" id="CHEBI:18408"/>
    </cofactor>
    <text evidence="5">Binds between the large and small subunits.</text>
</comment>
<dbReference type="EC" id="4.3.1.7" evidence="5"/>
<evidence type="ECO:0000256" key="2">
    <source>
        <dbReference type="ARBA" id="ARBA00023239"/>
    </source>
</evidence>
<evidence type="ECO:0000256" key="5">
    <source>
        <dbReference type="HAMAP-Rule" id="MF_00601"/>
    </source>
</evidence>
<dbReference type="InterPro" id="IPR042255">
    <property type="entry name" value="EutC_N"/>
</dbReference>
<dbReference type="GO" id="GO:0031419">
    <property type="term" value="F:cobalamin binding"/>
    <property type="evidence" value="ECO:0007669"/>
    <property type="project" value="UniProtKB-UniRule"/>
</dbReference>
<dbReference type="InterPro" id="IPR009246">
    <property type="entry name" value="EutC"/>
</dbReference>
<dbReference type="GO" id="GO:0009350">
    <property type="term" value="C:ethanolamine ammonia-lyase complex"/>
    <property type="evidence" value="ECO:0007669"/>
    <property type="project" value="UniProtKB-UniRule"/>
</dbReference>
<comment type="subcellular location">
    <subcellularLocation>
        <location evidence="5">Bacterial microcompartment</location>
    </subcellularLocation>
</comment>
<comment type="function">
    <text evidence="5">Catalyzes the deamination of various vicinal amino-alcohols to oxo compounds. Allows this organism to utilize ethanolamine as the sole source of nitrogen and carbon in the presence of external vitamin B12.</text>
</comment>
<evidence type="ECO:0000256" key="1">
    <source>
        <dbReference type="ARBA" id="ARBA00022628"/>
    </source>
</evidence>
<dbReference type="PANTHER" id="PTHR39330:SF1">
    <property type="entry name" value="ETHANOLAMINE AMMONIA-LYASE SMALL SUBUNIT"/>
    <property type="match status" value="1"/>
</dbReference>
<dbReference type="Proteomes" id="UP000593892">
    <property type="component" value="Chromosome"/>
</dbReference>
<keyword evidence="1 5" id="KW-0846">Cobalamin</keyword>
<keyword evidence="7" id="KW-1185">Reference proteome</keyword>
<dbReference type="EMBL" id="CP063849">
    <property type="protein sequence ID" value="QOY91454.1"/>
    <property type="molecule type" value="Genomic_DNA"/>
</dbReference>